<dbReference type="EMBL" id="CCBP010000435">
    <property type="protein sequence ID" value="CDO76978.1"/>
    <property type="molecule type" value="Genomic_DNA"/>
</dbReference>
<name>A0A060SWT8_PYCCI</name>
<protein>
    <submittedName>
        <fullName evidence="1">Uncharacterized protein</fullName>
    </submittedName>
</protein>
<dbReference type="HOGENOM" id="CLU_035918_3_1_1"/>
<gene>
    <name evidence="1" type="ORF">BN946_scf184298.g5</name>
</gene>
<dbReference type="AlphaFoldDB" id="A0A060SWT8"/>
<dbReference type="OMA" id="DENDPWE"/>
<organism evidence="1 2">
    <name type="scientific">Pycnoporus cinnabarinus</name>
    <name type="common">Cinnabar-red polypore</name>
    <name type="synonym">Trametes cinnabarina</name>
    <dbReference type="NCBI Taxonomy" id="5643"/>
    <lineage>
        <taxon>Eukaryota</taxon>
        <taxon>Fungi</taxon>
        <taxon>Dikarya</taxon>
        <taxon>Basidiomycota</taxon>
        <taxon>Agaricomycotina</taxon>
        <taxon>Agaricomycetes</taxon>
        <taxon>Polyporales</taxon>
        <taxon>Polyporaceae</taxon>
        <taxon>Trametes</taxon>
    </lineage>
</organism>
<comment type="caution">
    <text evidence="1">The sequence shown here is derived from an EMBL/GenBank/DDBJ whole genome shotgun (WGS) entry which is preliminary data.</text>
</comment>
<sequence>MPSTTGADTPGPATRSPALMVELTATGRQRATVQDPIKSYGRHFVRTVDMFVLPAVVLQAGMQYDPERPAQEYSPQERRNNQAWEALIRIIPNLSAILSDSNADQPLRRISAALLAGCNAARADDTRTIKIAIVEWLSKALQDAQIALHPSNKAQRGFGNPVTGRLLCPIILDYQDHEVRRLLETHQATVDGEPVNGSHWPVFAYDEATYNPVLPWQSFLRGRLIIQVHFALSSTAIFNKNAKTNDSIVFYRSLVEYFEEPRYASPVNELLAWWNR</sequence>
<reference evidence="1" key="1">
    <citation type="submission" date="2014-01" db="EMBL/GenBank/DDBJ databases">
        <title>The genome of the white-rot fungus Pycnoporus cinnabarinus: a basidiomycete model with a versatile arsenal for lignocellulosic biomass breakdown.</title>
        <authorList>
            <person name="Levasseur A."/>
            <person name="Lomascolo A."/>
            <person name="Ruiz-Duenas F.J."/>
            <person name="Uzan E."/>
            <person name="Piumi F."/>
            <person name="Kues U."/>
            <person name="Ram A.F.J."/>
            <person name="Murat C."/>
            <person name="Haon M."/>
            <person name="Benoit I."/>
            <person name="Arfi Y."/>
            <person name="Chevret D."/>
            <person name="Drula E."/>
            <person name="Kwon M.J."/>
            <person name="Gouret P."/>
            <person name="Lesage-Meessen L."/>
            <person name="Lombard V."/>
            <person name="Mariette J."/>
            <person name="Noirot C."/>
            <person name="Park J."/>
            <person name="Patyshakuliyeva A."/>
            <person name="Wieneger R.A.B."/>
            <person name="Wosten H.A.B."/>
            <person name="Martin F."/>
            <person name="Coutinho P.M."/>
            <person name="de Vries R."/>
            <person name="Martinez A.T."/>
            <person name="Klopp C."/>
            <person name="Pontarotti P."/>
            <person name="Henrissat B."/>
            <person name="Record E."/>
        </authorList>
    </citation>
    <scope>NUCLEOTIDE SEQUENCE [LARGE SCALE GENOMIC DNA]</scope>
    <source>
        <strain evidence="1">BRFM137</strain>
    </source>
</reference>
<evidence type="ECO:0000313" key="2">
    <source>
        <dbReference type="Proteomes" id="UP000029665"/>
    </source>
</evidence>
<keyword evidence="2" id="KW-1185">Reference proteome</keyword>
<dbReference type="OrthoDB" id="3259047at2759"/>
<dbReference type="Proteomes" id="UP000029665">
    <property type="component" value="Unassembled WGS sequence"/>
</dbReference>
<accession>A0A060SWT8</accession>
<dbReference type="Pfam" id="PF20414">
    <property type="entry name" value="DUF6698"/>
    <property type="match status" value="1"/>
</dbReference>
<evidence type="ECO:0000313" key="1">
    <source>
        <dbReference type="EMBL" id="CDO76978.1"/>
    </source>
</evidence>
<dbReference type="STRING" id="5643.A0A060SWT8"/>
<dbReference type="InterPro" id="IPR046521">
    <property type="entry name" value="DUF6698"/>
</dbReference>
<proteinExistence type="predicted"/>